<keyword evidence="3" id="KW-1185">Reference proteome</keyword>
<dbReference type="GO" id="GO:0008270">
    <property type="term" value="F:zinc ion binding"/>
    <property type="evidence" value="ECO:0007669"/>
    <property type="project" value="InterPro"/>
</dbReference>
<dbReference type="Gene3D" id="1.10.30.50">
    <property type="match status" value="1"/>
</dbReference>
<dbReference type="AlphaFoldDB" id="A0A4R0XWA5"/>
<proteinExistence type="predicted"/>
<comment type="caution">
    <text evidence="2">The sequence shown here is derived from an EMBL/GenBank/DDBJ whole genome shotgun (WGS) entry which is preliminary data.</text>
</comment>
<dbReference type="RefSeq" id="WP_131613060.1">
    <property type="nucleotide sequence ID" value="NZ_PSZP01000001.1"/>
</dbReference>
<reference evidence="2 3" key="1">
    <citation type="submission" date="2018-02" db="EMBL/GenBank/DDBJ databases">
        <title>Mycoplasma marinum and Mycoplasma todarodis sp. nov., moderately halophilic and psychrotolerant mycoplasmas isolated from cephalopods.</title>
        <authorList>
            <person name="Viver T."/>
        </authorList>
    </citation>
    <scope>NUCLEOTIDE SEQUENCE [LARGE SCALE GENOMIC DNA]</scope>
    <source>
        <strain evidence="2 3">5H</strain>
    </source>
</reference>
<dbReference type="InterPro" id="IPR002711">
    <property type="entry name" value="HNH"/>
</dbReference>
<evidence type="ECO:0000313" key="3">
    <source>
        <dbReference type="Proteomes" id="UP000291072"/>
    </source>
</evidence>
<name>A0A4R0XWA5_9MOLU</name>
<dbReference type="OrthoDB" id="389741at2"/>
<evidence type="ECO:0000259" key="1">
    <source>
        <dbReference type="Pfam" id="PF01844"/>
    </source>
</evidence>
<accession>A0A4R0XWA5</accession>
<dbReference type="CDD" id="cd00085">
    <property type="entry name" value="HNHc"/>
    <property type="match status" value="1"/>
</dbReference>
<protein>
    <recommendedName>
        <fullName evidence="1">HNH domain-containing protein</fullName>
    </recommendedName>
</protein>
<dbReference type="Pfam" id="PF01844">
    <property type="entry name" value="HNH"/>
    <property type="match status" value="1"/>
</dbReference>
<sequence>MSGNRYGDHGIERKVWDNYFGVVNEARDAFGHRIIWTHYDRTTQFGWTLDHIWPKNPWKAKRRGSDNYKNLQPLCIRCNKEKINEMSGYVDGQFFSITPASQKISNNGEIKMNGRMEVEDEIQTIY</sequence>
<dbReference type="EMBL" id="PSZP01000001">
    <property type="protein sequence ID" value="TCG12107.1"/>
    <property type="molecule type" value="Genomic_DNA"/>
</dbReference>
<feature type="domain" description="HNH" evidence="1">
    <location>
        <begin position="47"/>
        <end position="84"/>
    </location>
</feature>
<evidence type="ECO:0000313" key="2">
    <source>
        <dbReference type="EMBL" id="TCG12107.1"/>
    </source>
</evidence>
<dbReference type="GO" id="GO:0004519">
    <property type="term" value="F:endonuclease activity"/>
    <property type="evidence" value="ECO:0007669"/>
    <property type="project" value="InterPro"/>
</dbReference>
<organism evidence="2 3">
    <name type="scientific">Mycoplasma todarodis</name>
    <dbReference type="NCBI Taxonomy" id="1937191"/>
    <lineage>
        <taxon>Bacteria</taxon>
        <taxon>Bacillati</taxon>
        <taxon>Mycoplasmatota</taxon>
        <taxon>Mollicutes</taxon>
        <taxon>Mycoplasmataceae</taxon>
        <taxon>Mycoplasma</taxon>
    </lineage>
</organism>
<dbReference type="Proteomes" id="UP000291072">
    <property type="component" value="Unassembled WGS sequence"/>
</dbReference>
<dbReference type="InterPro" id="IPR003615">
    <property type="entry name" value="HNH_nuc"/>
</dbReference>
<dbReference type="GO" id="GO:0003676">
    <property type="term" value="F:nucleic acid binding"/>
    <property type="evidence" value="ECO:0007669"/>
    <property type="project" value="InterPro"/>
</dbReference>
<gene>
    <name evidence="2" type="ORF">C4B25_00230</name>
</gene>